<proteinExistence type="predicted"/>
<keyword evidence="3" id="KW-0378">Hydrolase</keyword>
<gene>
    <name evidence="3" type="ORF">ACFSKW_52060</name>
</gene>
<feature type="compositionally biased region" description="Low complexity" evidence="1">
    <location>
        <begin position="133"/>
        <end position="147"/>
    </location>
</feature>
<evidence type="ECO:0000259" key="2">
    <source>
        <dbReference type="Pfam" id="PF00144"/>
    </source>
</evidence>
<keyword evidence="4" id="KW-1185">Reference proteome</keyword>
<dbReference type="InterPro" id="IPR001466">
    <property type="entry name" value="Beta-lactam-related"/>
</dbReference>
<dbReference type="Pfam" id="PF00144">
    <property type="entry name" value="Beta-lactamase"/>
    <property type="match status" value="1"/>
</dbReference>
<dbReference type="GO" id="GO:0016787">
    <property type="term" value="F:hydrolase activity"/>
    <property type="evidence" value="ECO:0007669"/>
    <property type="project" value="UniProtKB-KW"/>
</dbReference>
<evidence type="ECO:0000256" key="1">
    <source>
        <dbReference type="SAM" id="MobiDB-lite"/>
    </source>
</evidence>
<evidence type="ECO:0000313" key="4">
    <source>
        <dbReference type="Proteomes" id="UP001597368"/>
    </source>
</evidence>
<dbReference type="SUPFAM" id="SSF56601">
    <property type="entry name" value="beta-lactamase/transpeptidase-like"/>
    <property type="match status" value="1"/>
</dbReference>
<dbReference type="RefSeq" id="WP_379582851.1">
    <property type="nucleotide sequence ID" value="NZ_JBHUFV010000100.1"/>
</dbReference>
<dbReference type="Gene3D" id="3.40.710.10">
    <property type="entry name" value="DD-peptidase/beta-lactamase superfamily"/>
    <property type="match status" value="1"/>
</dbReference>
<feature type="region of interest" description="Disordered" evidence="1">
    <location>
        <begin position="123"/>
        <end position="147"/>
    </location>
</feature>
<dbReference type="Proteomes" id="UP001597368">
    <property type="component" value="Unassembled WGS sequence"/>
</dbReference>
<sequence>MDEDTSWEQTRGEMTPADGRLSPGMRPAPASLAALREPQVESVPEFGGGVIGWGLGWMLHQDGVVGHTGVAKGQKAFLRVVPSAGVPVAVLTNSTGGEPLAYEIFGAVLRDLAGVETAPLPVPPLTRPGSTRTACAAPTAPPCTTSP</sequence>
<dbReference type="InterPro" id="IPR012338">
    <property type="entry name" value="Beta-lactam/transpept-like"/>
</dbReference>
<reference evidence="4" key="1">
    <citation type="journal article" date="2019" name="Int. J. Syst. Evol. Microbiol.">
        <title>The Global Catalogue of Microorganisms (GCM) 10K type strain sequencing project: providing services to taxonomists for standard genome sequencing and annotation.</title>
        <authorList>
            <consortium name="The Broad Institute Genomics Platform"/>
            <consortium name="The Broad Institute Genome Sequencing Center for Infectious Disease"/>
            <person name="Wu L."/>
            <person name="Ma J."/>
        </authorList>
    </citation>
    <scope>NUCLEOTIDE SEQUENCE [LARGE SCALE GENOMIC DNA]</scope>
    <source>
        <strain evidence="4">ICMP 6774ER</strain>
    </source>
</reference>
<feature type="domain" description="Beta-lactamase-related" evidence="2">
    <location>
        <begin position="27"/>
        <end position="101"/>
    </location>
</feature>
<accession>A0ABW4TDB4</accession>
<organism evidence="3 4">
    <name type="scientific">Nonomuraea mangrovi</name>
    <dbReference type="NCBI Taxonomy" id="2316207"/>
    <lineage>
        <taxon>Bacteria</taxon>
        <taxon>Bacillati</taxon>
        <taxon>Actinomycetota</taxon>
        <taxon>Actinomycetes</taxon>
        <taxon>Streptosporangiales</taxon>
        <taxon>Streptosporangiaceae</taxon>
        <taxon>Nonomuraea</taxon>
    </lineage>
</organism>
<comment type="caution">
    <text evidence="3">The sequence shown here is derived from an EMBL/GenBank/DDBJ whole genome shotgun (WGS) entry which is preliminary data.</text>
</comment>
<feature type="region of interest" description="Disordered" evidence="1">
    <location>
        <begin position="1"/>
        <end position="28"/>
    </location>
</feature>
<dbReference type="EMBL" id="JBHUFV010000100">
    <property type="protein sequence ID" value="MFD1940023.1"/>
    <property type="molecule type" value="Genomic_DNA"/>
</dbReference>
<evidence type="ECO:0000313" key="3">
    <source>
        <dbReference type="EMBL" id="MFD1940023.1"/>
    </source>
</evidence>
<name>A0ABW4TDB4_9ACTN</name>
<protein>
    <submittedName>
        <fullName evidence="3">Serine hydrolase</fullName>
    </submittedName>
</protein>